<accession>A0A830HMK4</accession>
<name>A0A830HMK4_9CHLO</name>
<dbReference type="Proteomes" id="UP000660262">
    <property type="component" value="Unassembled WGS sequence"/>
</dbReference>
<comment type="caution">
    <text evidence="1">The sequence shown here is derived from an EMBL/GenBank/DDBJ whole genome shotgun (WGS) entry which is preliminary data.</text>
</comment>
<protein>
    <submittedName>
        <fullName evidence="1">Uncharacterized protein</fullName>
    </submittedName>
</protein>
<sequence length="325" mass="35032">MERLILNLLRRFHFTAQVRDMSAAHPAGDAHAHASRAASLLSSGRYARAALAYAAAASADPEYADLAIKALCRTFRGIKNLQPEASRKAGKAPKPGELVTVADDEFVEVLANLLTTPNTNVNVRYAAMLTFAAACVSPSLKAIFLKPDNQEAMWRTVIAPLARTPEQELDRTFPARGSLSPILAKVHTSQLHAPYEKCPPQAVVTLMLGNLVAHPTACETNPAIIALFCSDLLSAASELVGRVAGDATSAHHLGRFYTAVTRACEIGGYTEIMAAERGGVKTALEKLLRDADERDDAPAKKAFGELHRIIYRHPDHPDNQVPNGD</sequence>
<reference evidence="1" key="1">
    <citation type="submission" date="2020-10" db="EMBL/GenBank/DDBJ databases">
        <title>Unveiling of a novel bifunctional photoreceptor, Dualchrome1, isolated from a cosmopolitan green alga.</title>
        <authorList>
            <person name="Suzuki S."/>
            <person name="Kawachi M."/>
        </authorList>
    </citation>
    <scope>NUCLEOTIDE SEQUENCE</scope>
    <source>
        <strain evidence="1">NIES 2893</strain>
    </source>
</reference>
<proteinExistence type="predicted"/>
<organism evidence="1 2">
    <name type="scientific">Pycnococcus provasolii</name>
    <dbReference type="NCBI Taxonomy" id="41880"/>
    <lineage>
        <taxon>Eukaryota</taxon>
        <taxon>Viridiplantae</taxon>
        <taxon>Chlorophyta</taxon>
        <taxon>Pseudoscourfieldiophyceae</taxon>
        <taxon>Pseudoscourfieldiales</taxon>
        <taxon>Pycnococcaceae</taxon>
        <taxon>Pycnococcus</taxon>
    </lineage>
</organism>
<keyword evidence="2" id="KW-1185">Reference proteome</keyword>
<gene>
    <name evidence="1" type="ORF">PPROV_000666500</name>
</gene>
<dbReference type="EMBL" id="BNJQ01000018">
    <property type="protein sequence ID" value="GHP07923.1"/>
    <property type="molecule type" value="Genomic_DNA"/>
</dbReference>
<dbReference type="AlphaFoldDB" id="A0A830HMK4"/>
<evidence type="ECO:0000313" key="2">
    <source>
        <dbReference type="Proteomes" id="UP000660262"/>
    </source>
</evidence>
<evidence type="ECO:0000313" key="1">
    <source>
        <dbReference type="EMBL" id="GHP07923.1"/>
    </source>
</evidence>